<feature type="transmembrane region" description="Helical" evidence="5">
    <location>
        <begin position="109"/>
        <end position="131"/>
    </location>
</feature>
<sequence length="221" mass="24983">MILASLFPLTTLMLLHFFVENPTNDMVLRIVTGNMVFALIITGINLLAQDLSWQKHRGHFVFYATLPISKVSFICANLIKGMITSFPSFMILAVIGETIYDLEWNFHWFVIPLIFLSILSIVGFGVFIGFWSPSPQVTNIVLPSLMMFLGFLTPVLIDGEQLPKILYWISLVFPTTYVAEGLREVLTNGLTKGVLIDSSILVGFTVVSYFLILKNIKWRIE</sequence>
<evidence type="ECO:0000259" key="6">
    <source>
        <dbReference type="Pfam" id="PF01061"/>
    </source>
</evidence>
<dbReference type="InterPro" id="IPR000412">
    <property type="entry name" value="ABC_2_transport"/>
</dbReference>
<feature type="transmembrane region" description="Helical" evidence="5">
    <location>
        <begin position="194"/>
        <end position="213"/>
    </location>
</feature>
<protein>
    <submittedName>
        <fullName evidence="7">ABC transporter</fullName>
    </submittedName>
</protein>
<dbReference type="Pfam" id="PF01061">
    <property type="entry name" value="ABC2_membrane"/>
    <property type="match status" value="1"/>
</dbReference>
<keyword evidence="4 5" id="KW-0472">Membrane</keyword>
<evidence type="ECO:0000313" key="8">
    <source>
        <dbReference type="Proteomes" id="UP000076510"/>
    </source>
</evidence>
<evidence type="ECO:0000256" key="3">
    <source>
        <dbReference type="ARBA" id="ARBA00022989"/>
    </source>
</evidence>
<proteinExistence type="predicted"/>
<feature type="domain" description="ABC-2 type transporter transmembrane" evidence="6">
    <location>
        <begin position="28"/>
        <end position="185"/>
    </location>
</feature>
<dbReference type="EMBL" id="LQQY01000009">
    <property type="protein sequence ID" value="KZE51199.1"/>
    <property type="molecule type" value="Genomic_DNA"/>
</dbReference>
<dbReference type="PANTHER" id="PTHR43229">
    <property type="entry name" value="NODULATION PROTEIN J"/>
    <property type="match status" value="1"/>
</dbReference>
<evidence type="ECO:0000256" key="2">
    <source>
        <dbReference type="ARBA" id="ARBA00022692"/>
    </source>
</evidence>
<organism evidence="7 8">
    <name type="scientific">Rossellomorea marisflavi</name>
    <dbReference type="NCBI Taxonomy" id="189381"/>
    <lineage>
        <taxon>Bacteria</taxon>
        <taxon>Bacillati</taxon>
        <taxon>Bacillota</taxon>
        <taxon>Bacilli</taxon>
        <taxon>Bacillales</taxon>
        <taxon>Bacillaceae</taxon>
        <taxon>Rossellomorea</taxon>
    </lineage>
</organism>
<dbReference type="InterPro" id="IPR013525">
    <property type="entry name" value="ABC2_TM"/>
</dbReference>
<keyword evidence="2 5" id="KW-0812">Transmembrane</keyword>
<accession>A0A165L732</accession>
<feature type="transmembrane region" description="Helical" evidence="5">
    <location>
        <begin position="27"/>
        <end position="48"/>
    </location>
</feature>
<evidence type="ECO:0000313" key="7">
    <source>
        <dbReference type="EMBL" id="KZE51199.1"/>
    </source>
</evidence>
<dbReference type="GO" id="GO:0140359">
    <property type="term" value="F:ABC-type transporter activity"/>
    <property type="evidence" value="ECO:0007669"/>
    <property type="project" value="InterPro"/>
</dbReference>
<gene>
    <name evidence="7" type="ORF">AV649_16275</name>
</gene>
<dbReference type="Proteomes" id="UP000076510">
    <property type="component" value="Unassembled WGS sequence"/>
</dbReference>
<reference evidence="8" key="1">
    <citation type="submission" date="2016-01" db="EMBL/GenBank/DDBJ databases">
        <title>Whole genome sequencing of Bhargavaea cecembensis T14.</title>
        <authorList>
            <person name="Hong K.W."/>
        </authorList>
    </citation>
    <scope>NUCLEOTIDE SEQUENCE [LARGE SCALE GENOMIC DNA]</scope>
    <source>
        <strain evidence="8">M19</strain>
    </source>
</reference>
<dbReference type="PANTHER" id="PTHR43229:SF3">
    <property type="entry name" value="ABC-TYPE MULTIDRUG TRANSPORT SYSTEM, PERMEASE COMPONENT"/>
    <property type="match status" value="1"/>
</dbReference>
<evidence type="ECO:0000256" key="5">
    <source>
        <dbReference type="SAM" id="Phobius"/>
    </source>
</evidence>
<comment type="caution">
    <text evidence="7">The sequence shown here is derived from an EMBL/GenBank/DDBJ whole genome shotgun (WGS) entry which is preliminary data.</text>
</comment>
<evidence type="ECO:0000256" key="4">
    <source>
        <dbReference type="ARBA" id="ARBA00023136"/>
    </source>
</evidence>
<dbReference type="InterPro" id="IPR051784">
    <property type="entry name" value="Nod_factor_ABC_transporter"/>
</dbReference>
<keyword evidence="3 5" id="KW-1133">Transmembrane helix</keyword>
<feature type="transmembrane region" description="Helical" evidence="5">
    <location>
        <begin position="137"/>
        <end position="158"/>
    </location>
</feature>
<dbReference type="PIRSF" id="PIRSF006648">
    <property type="entry name" value="DrrB"/>
    <property type="match status" value="1"/>
</dbReference>
<name>A0A165L732_9BACI</name>
<dbReference type="GO" id="GO:0043190">
    <property type="term" value="C:ATP-binding cassette (ABC) transporter complex"/>
    <property type="evidence" value="ECO:0007669"/>
    <property type="project" value="InterPro"/>
</dbReference>
<comment type="subcellular location">
    <subcellularLocation>
        <location evidence="1">Membrane</location>
        <topology evidence="1">Multi-pass membrane protein</topology>
    </subcellularLocation>
</comment>
<evidence type="ECO:0000256" key="1">
    <source>
        <dbReference type="ARBA" id="ARBA00004141"/>
    </source>
</evidence>
<dbReference type="AlphaFoldDB" id="A0A165L732"/>